<dbReference type="Gene3D" id="3.10.530.10">
    <property type="entry name" value="CPE0013-like"/>
    <property type="match status" value="1"/>
</dbReference>
<dbReference type="RefSeq" id="WP_073156290.1">
    <property type="nucleotide sequence ID" value="NZ_FMYT01000001.1"/>
</dbReference>
<dbReference type="Proteomes" id="UP000199519">
    <property type="component" value="Unassembled WGS sequence"/>
</dbReference>
<protein>
    <submittedName>
        <fullName evidence="1">CxxC motif-containing protein</fullName>
    </submittedName>
</protein>
<dbReference type="EMBL" id="FNEH01000001">
    <property type="protein sequence ID" value="SDI09990.1"/>
    <property type="molecule type" value="Genomic_DNA"/>
</dbReference>
<dbReference type="STRING" id="54121.SAMN04515653_104212"/>
<dbReference type="EMBL" id="SOEF01000001">
    <property type="protein sequence ID" value="TDX48203.1"/>
    <property type="molecule type" value="Genomic_DNA"/>
</dbReference>
<evidence type="ECO:0000313" key="5">
    <source>
        <dbReference type="EMBL" id="TDS33120.1"/>
    </source>
</evidence>
<dbReference type="Proteomes" id="UP000324896">
    <property type="component" value="Unassembled WGS sequence"/>
</dbReference>
<dbReference type="AlphaFoldDB" id="A0A1G6HKT9"/>
<name>A0A1G6HKT9_9FIRM</name>
<dbReference type="EMBL" id="FNBJ01000003">
    <property type="protein sequence ID" value="SDE92544.1"/>
    <property type="molecule type" value="Genomic_DNA"/>
</dbReference>
<evidence type="ECO:0000313" key="7">
    <source>
        <dbReference type="Proteomes" id="UP000198612"/>
    </source>
</evidence>
<evidence type="ECO:0000313" key="8">
    <source>
        <dbReference type="Proteomes" id="UP000198945"/>
    </source>
</evidence>
<evidence type="ECO:0000313" key="10">
    <source>
        <dbReference type="Proteomes" id="UP000295472"/>
    </source>
</evidence>
<dbReference type="InterPro" id="IPR012460">
    <property type="entry name" value="DUF1667"/>
</dbReference>
<dbReference type="EMBL" id="FOHG01000003">
    <property type="protein sequence ID" value="SES70083.1"/>
    <property type="molecule type" value="Genomic_DNA"/>
</dbReference>
<dbReference type="Proteomes" id="UP000198612">
    <property type="component" value="Unassembled WGS sequence"/>
</dbReference>
<accession>A0A1G6HKT9</accession>
<reference evidence="5 11" key="3">
    <citation type="submission" date="2019-03" db="EMBL/GenBank/DDBJ databases">
        <title>Deep subsurface shale carbon reservoir microbial communities from Ohio and West Virginia, USA.</title>
        <authorList>
            <person name="Wrighton K."/>
        </authorList>
    </citation>
    <scope>NUCLEOTIDE SEQUENCE [LARGE SCALE GENOMIC DNA]</scope>
    <source>
        <strain evidence="5 11">UTICA-S4D12</strain>
    </source>
</reference>
<dbReference type="GeneID" id="57011586"/>
<evidence type="ECO:0000313" key="6">
    <source>
        <dbReference type="EMBL" id="TDX48203.1"/>
    </source>
</evidence>
<dbReference type="Proteomes" id="UP000295472">
    <property type="component" value="Unassembled WGS sequence"/>
</dbReference>
<evidence type="ECO:0000313" key="12">
    <source>
        <dbReference type="Proteomes" id="UP000324896"/>
    </source>
</evidence>
<evidence type="ECO:0000313" key="3">
    <source>
        <dbReference type="EMBL" id="SDI09990.1"/>
    </source>
</evidence>
<evidence type="ECO:0000313" key="4">
    <source>
        <dbReference type="EMBL" id="SES70083.1"/>
    </source>
</evidence>
<dbReference type="InterPro" id="IPR036593">
    <property type="entry name" value="CPE0013-like_sf"/>
</dbReference>
<organism evidence="1 12">
    <name type="scientific">Halanaerobium congolense</name>
    <dbReference type="NCBI Taxonomy" id="54121"/>
    <lineage>
        <taxon>Bacteria</taxon>
        <taxon>Bacillati</taxon>
        <taxon>Bacillota</taxon>
        <taxon>Clostridia</taxon>
        <taxon>Halanaerobiales</taxon>
        <taxon>Halanaerobiaceae</taxon>
        <taxon>Halanaerobium</taxon>
    </lineage>
</organism>
<dbReference type="Proteomes" id="UP000295758">
    <property type="component" value="Unassembled WGS sequence"/>
</dbReference>
<reference evidence="3 8" key="1">
    <citation type="submission" date="2016-10" db="EMBL/GenBank/DDBJ databases">
        <authorList>
            <person name="de Groot N.N."/>
        </authorList>
    </citation>
    <scope>NUCLEOTIDE SEQUENCE [LARGE SCALE GENOMIC DNA]</scope>
    <source>
        <strain evidence="3 8">WG7</strain>
    </source>
</reference>
<dbReference type="OrthoDB" id="9811531at2"/>
<evidence type="ECO:0000313" key="9">
    <source>
        <dbReference type="Proteomes" id="UP000199519"/>
    </source>
</evidence>
<dbReference type="PANTHER" id="PTHR39450">
    <property type="entry name" value="MOLYBDOPTERIN OXIDOREDUCTASE, 4FE-4S CLUSTER-BINDING SUBUNIT"/>
    <property type="match status" value="1"/>
</dbReference>
<dbReference type="EMBL" id="FMYT01000001">
    <property type="protein sequence ID" value="SDB94831.1"/>
    <property type="molecule type" value="Genomic_DNA"/>
</dbReference>
<dbReference type="PANTHER" id="PTHR39450:SF1">
    <property type="entry name" value="DUF1667 DOMAIN-CONTAINING PROTEIN"/>
    <property type="match status" value="1"/>
</dbReference>
<gene>
    <name evidence="5" type="ORF">BY453_105129</name>
    <name evidence="6" type="ORF">C7954_101172</name>
    <name evidence="1" type="ORF">SAMN04488597_1015</name>
    <name evidence="2" type="ORF">SAMN04488598_103168</name>
    <name evidence="4" type="ORF">SAMN04515652_103167</name>
    <name evidence="3" type="ORF">SAMN04515654_101269</name>
</gene>
<dbReference type="Pfam" id="PF07892">
    <property type="entry name" value="DUF1667"/>
    <property type="match status" value="1"/>
</dbReference>
<reference evidence="6 10" key="4">
    <citation type="submission" date="2019-03" db="EMBL/GenBank/DDBJ databases">
        <title>Subsurface microbial communities from deep shales in Ohio and West Virginia, USA.</title>
        <authorList>
            <person name="Wrighton K."/>
        </authorList>
    </citation>
    <scope>NUCLEOTIDE SEQUENCE [LARGE SCALE GENOMIC DNA]</scope>
    <source>
        <strain evidence="6 10">DSMZ 11287</strain>
    </source>
</reference>
<evidence type="ECO:0000313" key="1">
    <source>
        <dbReference type="EMBL" id="SDB94831.1"/>
    </source>
</evidence>
<evidence type="ECO:0000313" key="2">
    <source>
        <dbReference type="EMBL" id="SDE92544.1"/>
    </source>
</evidence>
<evidence type="ECO:0000313" key="11">
    <source>
        <dbReference type="Proteomes" id="UP000295758"/>
    </source>
</evidence>
<sequence length="125" mass="13957">MGKKVEITCISCPMGCDVELEIDDNNQIECMEGNNCKAGEKYVRNEYYNPTRILPTTARVKNGVLPLVPVKSKDPLPKEILEEAMTEIAKVELEAPIKLGDIVIENILDTGVNIVTTREILKKKQ</sequence>
<reference evidence="7 9" key="2">
    <citation type="submission" date="2016-10" db="EMBL/GenBank/DDBJ databases">
        <authorList>
            <person name="Varghese N."/>
            <person name="Submissions S."/>
        </authorList>
    </citation>
    <scope>NUCLEOTIDE SEQUENCE [LARGE SCALE GENOMIC DNA]</scope>
    <source>
        <strain evidence="1 12">WG10</strain>
        <strain evidence="2 9">WG2</strain>
        <strain evidence="4 7">WG5</strain>
    </source>
</reference>
<keyword evidence="9" id="KW-1185">Reference proteome</keyword>
<dbReference type="Proteomes" id="UP000198945">
    <property type="component" value="Unassembled WGS sequence"/>
</dbReference>
<dbReference type="EMBL" id="SOAA01000005">
    <property type="protein sequence ID" value="TDS33120.1"/>
    <property type="molecule type" value="Genomic_DNA"/>
</dbReference>
<proteinExistence type="predicted"/>
<dbReference type="SUPFAM" id="SSF160148">
    <property type="entry name" value="CPE0013-like"/>
    <property type="match status" value="1"/>
</dbReference>